<dbReference type="Proteomes" id="UP001155182">
    <property type="component" value="Unassembled WGS sequence"/>
</dbReference>
<dbReference type="Gene3D" id="1.10.10.60">
    <property type="entry name" value="Homeodomain-like"/>
    <property type="match status" value="1"/>
</dbReference>
<dbReference type="AlphaFoldDB" id="A0A9X2F4Z7"/>
<evidence type="ECO:0000313" key="5">
    <source>
        <dbReference type="EMBL" id="MCO4294315.1"/>
    </source>
</evidence>
<dbReference type="InterPro" id="IPR018060">
    <property type="entry name" value="HTH_AraC"/>
</dbReference>
<dbReference type="PROSITE" id="PS01124">
    <property type="entry name" value="HTH_ARAC_FAMILY_2"/>
    <property type="match status" value="1"/>
</dbReference>
<keyword evidence="6" id="KW-1185">Reference proteome</keyword>
<comment type="caution">
    <text evidence="5">The sequence shown here is derived from an EMBL/GenBank/DDBJ whole genome shotgun (WGS) entry which is preliminary data.</text>
</comment>
<dbReference type="PANTHER" id="PTHR47894:SF4">
    <property type="entry name" value="HTH-TYPE TRANSCRIPTIONAL REGULATOR GADX"/>
    <property type="match status" value="1"/>
</dbReference>
<evidence type="ECO:0000256" key="3">
    <source>
        <dbReference type="ARBA" id="ARBA00023163"/>
    </source>
</evidence>
<dbReference type="EMBL" id="JAMWYS010000053">
    <property type="protein sequence ID" value="MCO4294315.1"/>
    <property type="molecule type" value="Genomic_DNA"/>
</dbReference>
<evidence type="ECO:0000313" key="6">
    <source>
        <dbReference type="Proteomes" id="UP001155182"/>
    </source>
</evidence>
<dbReference type="InterPro" id="IPR009057">
    <property type="entry name" value="Homeodomain-like_sf"/>
</dbReference>
<dbReference type="Pfam" id="PF12833">
    <property type="entry name" value="HTH_18"/>
    <property type="match status" value="1"/>
</dbReference>
<dbReference type="PANTHER" id="PTHR47894">
    <property type="entry name" value="HTH-TYPE TRANSCRIPTIONAL REGULATOR GADX"/>
    <property type="match status" value="1"/>
</dbReference>
<evidence type="ECO:0000259" key="4">
    <source>
        <dbReference type="PROSITE" id="PS01124"/>
    </source>
</evidence>
<dbReference type="GO" id="GO:0005829">
    <property type="term" value="C:cytosol"/>
    <property type="evidence" value="ECO:0007669"/>
    <property type="project" value="TreeGrafter"/>
</dbReference>
<dbReference type="Pfam" id="PF12625">
    <property type="entry name" value="Arabinose_bd"/>
    <property type="match status" value="1"/>
</dbReference>
<sequence length="340" mass="38833">MSTDFWVSMPIIRNIVLGTEASPAQIESICRAGGITPQELEDAGYRLSLEQNCAIMEAALTISGKRNLGLEIGKKTTSVVLGITGHLMQTSKDVLTALESLQQFTAAFTRLYNFYIEVKDQDLYYYCEPLQVWNDISPETARHSVDMAYAGTLHVLYLLTGKLFSLKKVMYRYSRVSDTSLHEQLFKCRPTFNESCNCMVFSMADMKTTVIGYNKELNEVFKALLEKEMEKERSVADFSAEVRQSILKHFNYTFPQLEEIAAHLRLTPRTLQRKLKIENTSFRVLSDNIKHELACSLLRSEKLTIAQISYKLGYTEPSTFQRAFREWTGTSPNAYRKALI</sequence>
<keyword evidence="2" id="KW-0238">DNA-binding</keyword>
<gene>
    <name evidence="5" type="ORF">NF867_15745</name>
</gene>
<organism evidence="5 6">
    <name type="scientific">Solitalea agri</name>
    <dbReference type="NCBI Taxonomy" id="2953739"/>
    <lineage>
        <taxon>Bacteria</taxon>
        <taxon>Pseudomonadati</taxon>
        <taxon>Bacteroidota</taxon>
        <taxon>Sphingobacteriia</taxon>
        <taxon>Sphingobacteriales</taxon>
        <taxon>Sphingobacteriaceae</taxon>
        <taxon>Solitalea</taxon>
    </lineage>
</organism>
<keyword evidence="3" id="KW-0804">Transcription</keyword>
<dbReference type="GO" id="GO:0003700">
    <property type="term" value="F:DNA-binding transcription factor activity"/>
    <property type="evidence" value="ECO:0007669"/>
    <property type="project" value="InterPro"/>
</dbReference>
<accession>A0A9X2F4Z7</accession>
<dbReference type="RefSeq" id="WP_252589343.1">
    <property type="nucleotide sequence ID" value="NZ_JAMWYS010000053.1"/>
</dbReference>
<dbReference type="InterPro" id="IPR032687">
    <property type="entry name" value="AraC-type_N"/>
</dbReference>
<dbReference type="GO" id="GO:0000976">
    <property type="term" value="F:transcription cis-regulatory region binding"/>
    <property type="evidence" value="ECO:0007669"/>
    <property type="project" value="TreeGrafter"/>
</dbReference>
<dbReference type="PRINTS" id="PR00032">
    <property type="entry name" value="HTHARAC"/>
</dbReference>
<dbReference type="SUPFAM" id="SSF46689">
    <property type="entry name" value="Homeodomain-like"/>
    <property type="match status" value="1"/>
</dbReference>
<dbReference type="SMART" id="SM00342">
    <property type="entry name" value="HTH_ARAC"/>
    <property type="match status" value="1"/>
</dbReference>
<dbReference type="InterPro" id="IPR020449">
    <property type="entry name" value="Tscrpt_reg_AraC-type_HTH"/>
</dbReference>
<keyword evidence="1" id="KW-0805">Transcription regulation</keyword>
<proteinExistence type="predicted"/>
<name>A0A9X2F4Z7_9SPHI</name>
<reference evidence="5" key="1">
    <citation type="submission" date="2022-06" db="EMBL/GenBank/DDBJ databases">
        <title>Solitalea sp. MAHUQ-68 isolated from rhizospheric soil.</title>
        <authorList>
            <person name="Huq M.A."/>
        </authorList>
    </citation>
    <scope>NUCLEOTIDE SEQUENCE</scope>
    <source>
        <strain evidence="5">MAHUQ-68</strain>
    </source>
</reference>
<evidence type="ECO:0000256" key="1">
    <source>
        <dbReference type="ARBA" id="ARBA00023015"/>
    </source>
</evidence>
<protein>
    <submittedName>
        <fullName evidence="5">AraC family transcriptional regulator</fullName>
    </submittedName>
</protein>
<evidence type="ECO:0000256" key="2">
    <source>
        <dbReference type="ARBA" id="ARBA00023125"/>
    </source>
</evidence>
<feature type="domain" description="HTH araC/xylS-type" evidence="4">
    <location>
        <begin position="240"/>
        <end position="338"/>
    </location>
</feature>